<dbReference type="InParanoid" id="A0A409YA52"/>
<comment type="caution">
    <text evidence="1">The sequence shown here is derived from an EMBL/GenBank/DDBJ whole genome shotgun (WGS) entry which is preliminary data.</text>
</comment>
<accession>A0A409YA52</accession>
<evidence type="ECO:0000313" key="2">
    <source>
        <dbReference type="Proteomes" id="UP000284706"/>
    </source>
</evidence>
<evidence type="ECO:0000313" key="1">
    <source>
        <dbReference type="EMBL" id="PPQ99885.1"/>
    </source>
</evidence>
<reference evidence="1 2" key="1">
    <citation type="journal article" date="2018" name="Evol. Lett.">
        <title>Horizontal gene cluster transfer increased hallucinogenic mushroom diversity.</title>
        <authorList>
            <person name="Reynolds H.T."/>
            <person name="Vijayakumar V."/>
            <person name="Gluck-Thaler E."/>
            <person name="Korotkin H.B."/>
            <person name="Matheny P.B."/>
            <person name="Slot J.C."/>
        </authorList>
    </citation>
    <scope>NUCLEOTIDE SEQUENCE [LARGE SCALE GENOMIC DNA]</scope>
    <source>
        <strain evidence="1 2">SRW20</strain>
    </source>
</reference>
<dbReference type="AlphaFoldDB" id="A0A409YA52"/>
<dbReference type="PROSITE" id="PS51257">
    <property type="entry name" value="PROKAR_LIPOPROTEIN"/>
    <property type="match status" value="1"/>
</dbReference>
<organism evidence="1 2">
    <name type="scientific">Gymnopilus dilepis</name>
    <dbReference type="NCBI Taxonomy" id="231916"/>
    <lineage>
        <taxon>Eukaryota</taxon>
        <taxon>Fungi</taxon>
        <taxon>Dikarya</taxon>
        <taxon>Basidiomycota</taxon>
        <taxon>Agaricomycotina</taxon>
        <taxon>Agaricomycetes</taxon>
        <taxon>Agaricomycetidae</taxon>
        <taxon>Agaricales</taxon>
        <taxon>Agaricineae</taxon>
        <taxon>Hymenogastraceae</taxon>
        <taxon>Gymnopilus</taxon>
    </lineage>
</organism>
<gene>
    <name evidence="1" type="ORF">CVT26_009332</name>
</gene>
<keyword evidence="2" id="KW-1185">Reference proteome</keyword>
<proteinExistence type="predicted"/>
<protein>
    <submittedName>
        <fullName evidence="1">Uncharacterized protein</fullName>
    </submittedName>
</protein>
<dbReference type="EMBL" id="NHYE01001041">
    <property type="protein sequence ID" value="PPQ99885.1"/>
    <property type="molecule type" value="Genomic_DNA"/>
</dbReference>
<dbReference type="Proteomes" id="UP000284706">
    <property type="component" value="Unassembled WGS sequence"/>
</dbReference>
<sequence length="123" mass="13555">MPVGGERRRPVDWVGVGETFLLFSFSSLALACFPQGKTEVSKMAGITASDFIYSYNNSVSSSNSTHYRERHAPNAFLSSVSRTDMIHVTGLFLKSANRTLVFYASVRVSLQYESPEMSSCEGP</sequence>
<name>A0A409YA52_9AGAR</name>